<gene>
    <name evidence="2" type="ORF">EDD60_11543</name>
</gene>
<evidence type="ECO:0000313" key="3">
    <source>
        <dbReference type="Proteomes" id="UP000295515"/>
    </source>
</evidence>
<feature type="transmembrane region" description="Helical" evidence="1">
    <location>
        <begin position="60"/>
        <end position="78"/>
    </location>
</feature>
<protein>
    <recommendedName>
        <fullName evidence="4">CvpA family protein</fullName>
    </recommendedName>
</protein>
<reference evidence="2 3" key="1">
    <citation type="submission" date="2019-03" db="EMBL/GenBank/DDBJ databases">
        <title>Genomic Encyclopedia of Type Strains, Phase IV (KMG-IV): sequencing the most valuable type-strain genomes for metagenomic binning, comparative biology and taxonomic classification.</title>
        <authorList>
            <person name="Goeker M."/>
        </authorList>
    </citation>
    <scope>NUCLEOTIDE SEQUENCE [LARGE SCALE GENOMIC DNA]</scope>
    <source>
        <strain evidence="2 3">DSM 29487</strain>
    </source>
</reference>
<organism evidence="2 3">
    <name type="scientific">Longibaculum muris</name>
    <dbReference type="NCBI Taxonomy" id="1796628"/>
    <lineage>
        <taxon>Bacteria</taxon>
        <taxon>Bacillati</taxon>
        <taxon>Bacillota</taxon>
        <taxon>Erysipelotrichia</taxon>
        <taxon>Erysipelotrichales</taxon>
        <taxon>Coprobacillaceae</taxon>
        <taxon>Longibaculum</taxon>
    </lineage>
</organism>
<sequence length="551" mass="62211">MDKVFERFFGKMGENHQSDFFNNRQPQKKGTLKAAIIVILFFLIAEYFTMLPLNLRSPDFVFFLSFCLIIFVGLRSLFQASFDKVGKVLVGLAAVFIAYVFIGQLISSPIFHASSYQKQLNVDKKADFYADNPKVNYQSIPVVDKDSAERLGDRKMGEIVDYVSQFEVDDEYGQINYKDKPYRVTTISYSDFIKWFTNHGEGLPAYIRVDMVTQESEVVRLKEGMKYSHSDLFFRNINRHIRVHYPTKMFENPSFEIDDAGNPYWIAPTYTYKIGLFGGKDITGAILVNAIDGSCQYYNIDKVPTWVDRVYPSDLLLTQLENWGQYTNGYFNTIFSQKGVLKPTDGYNYIALNDDVYLYTGLTSVSSDASNVGFALINMRTKEAKYYAISGAEEFSAMSSAEGKVQNLKYTATFPILINAGGQPTYFLSLKDSAGLVKSYAFVSVENYQIVAVGNSVAEAEKEYYQLLNDNGKVKVDFETKSLKAKITAIQEAVVNGNSHYYFKIEGEDKVFIAPISLNSELPLLKVGDQVSIEFVDDDSASQTVSTLKIG</sequence>
<dbReference type="Proteomes" id="UP000295515">
    <property type="component" value="Unassembled WGS sequence"/>
</dbReference>
<keyword evidence="1" id="KW-0812">Transmembrane</keyword>
<keyword evidence="1" id="KW-1133">Transmembrane helix</keyword>
<feature type="transmembrane region" description="Helical" evidence="1">
    <location>
        <begin position="30"/>
        <end position="48"/>
    </location>
</feature>
<dbReference type="AlphaFoldDB" id="A0A4R3YZJ0"/>
<feature type="transmembrane region" description="Helical" evidence="1">
    <location>
        <begin position="90"/>
        <end position="111"/>
    </location>
</feature>
<keyword evidence="3" id="KW-1185">Reference proteome</keyword>
<dbReference type="RefSeq" id="WP_066447816.1">
    <property type="nucleotide sequence ID" value="NZ_JANKBF010000014.1"/>
</dbReference>
<dbReference type="EMBL" id="SMCQ01000015">
    <property type="protein sequence ID" value="TCV96964.1"/>
    <property type="molecule type" value="Genomic_DNA"/>
</dbReference>
<evidence type="ECO:0008006" key="4">
    <source>
        <dbReference type="Google" id="ProtNLM"/>
    </source>
</evidence>
<accession>A0A4R3YZJ0</accession>
<proteinExistence type="predicted"/>
<evidence type="ECO:0000313" key="2">
    <source>
        <dbReference type="EMBL" id="TCV96964.1"/>
    </source>
</evidence>
<keyword evidence="1" id="KW-0472">Membrane</keyword>
<evidence type="ECO:0000256" key="1">
    <source>
        <dbReference type="SAM" id="Phobius"/>
    </source>
</evidence>
<dbReference type="GeneID" id="98915873"/>
<name>A0A4R3YZJ0_9FIRM</name>
<comment type="caution">
    <text evidence="2">The sequence shown here is derived from an EMBL/GenBank/DDBJ whole genome shotgun (WGS) entry which is preliminary data.</text>
</comment>